<evidence type="ECO:0000313" key="3">
    <source>
        <dbReference type="Proteomes" id="UP000499080"/>
    </source>
</evidence>
<dbReference type="InterPro" id="IPR036397">
    <property type="entry name" value="RNaseH_sf"/>
</dbReference>
<organism evidence="2 3">
    <name type="scientific">Araneus ventricosus</name>
    <name type="common">Orbweaver spider</name>
    <name type="synonym">Epeira ventricosa</name>
    <dbReference type="NCBI Taxonomy" id="182803"/>
    <lineage>
        <taxon>Eukaryota</taxon>
        <taxon>Metazoa</taxon>
        <taxon>Ecdysozoa</taxon>
        <taxon>Arthropoda</taxon>
        <taxon>Chelicerata</taxon>
        <taxon>Arachnida</taxon>
        <taxon>Araneae</taxon>
        <taxon>Araneomorphae</taxon>
        <taxon>Entelegynae</taxon>
        <taxon>Araneoidea</taxon>
        <taxon>Araneidae</taxon>
        <taxon>Araneus</taxon>
    </lineage>
</organism>
<evidence type="ECO:0000256" key="1">
    <source>
        <dbReference type="SAM" id="MobiDB-lite"/>
    </source>
</evidence>
<dbReference type="EMBL" id="BGPR01069570">
    <property type="protein sequence ID" value="GBO43192.1"/>
    <property type="molecule type" value="Genomic_DNA"/>
</dbReference>
<keyword evidence="3" id="KW-1185">Reference proteome</keyword>
<name>A0A4Y2X5B6_ARAVE</name>
<evidence type="ECO:0000313" key="2">
    <source>
        <dbReference type="EMBL" id="GBO43192.1"/>
    </source>
</evidence>
<protein>
    <submittedName>
        <fullName evidence="2">Uncharacterized protein</fullName>
    </submittedName>
</protein>
<comment type="caution">
    <text evidence="2">The sequence shown here is derived from an EMBL/GenBank/DDBJ whole genome shotgun (WGS) entry which is preliminary data.</text>
</comment>
<dbReference type="Gene3D" id="3.30.420.10">
    <property type="entry name" value="Ribonuclease H-like superfamily/Ribonuclease H"/>
    <property type="match status" value="1"/>
</dbReference>
<feature type="region of interest" description="Disordered" evidence="1">
    <location>
        <begin position="70"/>
        <end position="91"/>
    </location>
</feature>
<accession>A0A4Y2X5B6</accession>
<reference evidence="2 3" key="1">
    <citation type="journal article" date="2019" name="Sci. Rep.">
        <title>Orb-weaving spider Araneus ventricosus genome elucidates the spidroin gene catalogue.</title>
        <authorList>
            <person name="Kono N."/>
            <person name="Nakamura H."/>
            <person name="Ohtoshi R."/>
            <person name="Moran D.A.P."/>
            <person name="Shinohara A."/>
            <person name="Yoshida Y."/>
            <person name="Fujiwara M."/>
            <person name="Mori M."/>
            <person name="Tomita M."/>
            <person name="Arakawa K."/>
        </authorList>
    </citation>
    <scope>NUCLEOTIDE SEQUENCE [LARGE SCALE GENOMIC DNA]</scope>
</reference>
<gene>
    <name evidence="2" type="ORF">AVEN_39317_1</name>
</gene>
<dbReference type="GO" id="GO:0003676">
    <property type="term" value="F:nucleic acid binding"/>
    <property type="evidence" value="ECO:0007669"/>
    <property type="project" value="InterPro"/>
</dbReference>
<dbReference type="AlphaFoldDB" id="A0A4Y2X5B6"/>
<dbReference type="Proteomes" id="UP000499080">
    <property type="component" value="Unassembled WGS sequence"/>
</dbReference>
<sequence length="146" mass="16564">MRFRKILEDLEWSARSPDLNPSDFWLWGFPKDREHQRHATNEAGLKASIVGNVSLIPNDMLHASVDNAVGGPSRRMNSRRTSPIPPSATHPATLRLQSRTRGRKWNTLPLAGSHLLDCVALVYDDQLKRPDFVLEVMRANDLMDLI</sequence>
<proteinExistence type="predicted"/>